<dbReference type="Pfam" id="PF00027">
    <property type="entry name" value="cNMP_binding"/>
    <property type="match status" value="1"/>
</dbReference>
<dbReference type="OrthoDB" id="188179at2759"/>
<dbReference type="SMART" id="SM00133">
    <property type="entry name" value="S_TK_X"/>
    <property type="match status" value="1"/>
</dbReference>
<evidence type="ECO:0000256" key="7">
    <source>
        <dbReference type="ARBA" id="ARBA00022777"/>
    </source>
</evidence>
<keyword evidence="9" id="KW-0142">cGMP-binding</keyword>
<keyword evidence="2" id="KW-0723">Serine/threonine-protein kinase</keyword>
<dbReference type="EMBL" id="BRXZ01003266">
    <property type="protein sequence ID" value="GMH51149.1"/>
    <property type="molecule type" value="Genomic_DNA"/>
</dbReference>
<dbReference type="PROSITE" id="PS00107">
    <property type="entry name" value="PROTEIN_KINASE_ATP"/>
    <property type="match status" value="1"/>
</dbReference>
<dbReference type="PROSITE" id="PS50042">
    <property type="entry name" value="CNMP_BINDING_3"/>
    <property type="match status" value="1"/>
</dbReference>
<organism evidence="19 20">
    <name type="scientific">Triparma retinervis</name>
    <dbReference type="NCBI Taxonomy" id="2557542"/>
    <lineage>
        <taxon>Eukaryota</taxon>
        <taxon>Sar</taxon>
        <taxon>Stramenopiles</taxon>
        <taxon>Ochrophyta</taxon>
        <taxon>Bolidophyceae</taxon>
        <taxon>Parmales</taxon>
        <taxon>Triparmaceae</taxon>
        <taxon>Triparma</taxon>
    </lineage>
</organism>
<dbReference type="InterPro" id="IPR014710">
    <property type="entry name" value="RmlC-like_jellyroll"/>
</dbReference>
<dbReference type="SUPFAM" id="SSF51206">
    <property type="entry name" value="cAMP-binding domain-like"/>
    <property type="match status" value="1"/>
</dbReference>
<dbReference type="PANTHER" id="PTHR24353">
    <property type="entry name" value="CYCLIC NUCLEOTIDE-DEPENDENT PROTEIN KINASE"/>
    <property type="match status" value="1"/>
</dbReference>
<feature type="region of interest" description="Disordered" evidence="15">
    <location>
        <begin position="36"/>
        <end position="140"/>
    </location>
</feature>
<evidence type="ECO:0000256" key="3">
    <source>
        <dbReference type="ARBA" id="ARBA00022535"/>
    </source>
</evidence>
<dbReference type="Gene3D" id="3.30.200.20">
    <property type="entry name" value="Phosphorylase Kinase, domain 1"/>
    <property type="match status" value="1"/>
</dbReference>
<gene>
    <name evidence="19" type="ORF">TrRE_jg11885</name>
</gene>
<dbReference type="GO" id="GO:0007010">
    <property type="term" value="P:cytoskeleton organization"/>
    <property type="evidence" value="ECO:0007669"/>
    <property type="project" value="UniProtKB-ARBA"/>
</dbReference>
<keyword evidence="5" id="KW-0808">Transferase</keyword>
<dbReference type="InterPro" id="IPR000961">
    <property type="entry name" value="AGC-kinase_C"/>
</dbReference>
<evidence type="ECO:0000256" key="5">
    <source>
        <dbReference type="ARBA" id="ARBA00022679"/>
    </source>
</evidence>
<proteinExistence type="inferred from homology"/>
<evidence type="ECO:0000256" key="12">
    <source>
        <dbReference type="ARBA" id="ARBA00047899"/>
    </source>
</evidence>
<feature type="domain" description="AGC-kinase C-terminal" evidence="18">
    <location>
        <begin position="600"/>
        <end position="654"/>
    </location>
</feature>
<reference evidence="19" key="1">
    <citation type="submission" date="2022-07" db="EMBL/GenBank/DDBJ databases">
        <title>Genome analysis of Parmales, a sister group of diatoms, reveals the evolutionary specialization of diatoms from phago-mixotrophs to photoautotrophs.</title>
        <authorList>
            <person name="Ban H."/>
            <person name="Sato S."/>
            <person name="Yoshikawa S."/>
            <person name="Kazumasa Y."/>
            <person name="Nakamura Y."/>
            <person name="Ichinomiya M."/>
            <person name="Saitoh K."/>
            <person name="Sato N."/>
            <person name="Blanc-Mathieu R."/>
            <person name="Endo H."/>
            <person name="Kuwata A."/>
            <person name="Ogata H."/>
        </authorList>
    </citation>
    <scope>NUCLEOTIDE SEQUENCE</scope>
</reference>
<dbReference type="PROSITE" id="PS50011">
    <property type="entry name" value="PROTEIN_KINASE_DOM"/>
    <property type="match status" value="1"/>
</dbReference>
<dbReference type="PANTHER" id="PTHR24353:SF143">
    <property type="entry name" value="PROTEIN KINASE DOMAIN-CONTAINING PROTEIN"/>
    <property type="match status" value="1"/>
</dbReference>
<name>A0A9W6ZBG8_9STRA</name>
<dbReference type="SMART" id="SM00220">
    <property type="entry name" value="S_TKc"/>
    <property type="match status" value="1"/>
</dbReference>
<dbReference type="InterPro" id="IPR011009">
    <property type="entry name" value="Kinase-like_dom_sf"/>
</dbReference>
<dbReference type="SMART" id="SM00100">
    <property type="entry name" value="cNMP"/>
    <property type="match status" value="1"/>
</dbReference>
<sequence>MDPPPSRAPGSQANPPSAPFYSETAQSGVHGIIHLREESNSGNVRPKLRQRKAGDGKLQQAGIGSGSNVEFEGKAGQRGEQIEDRTGGEGRGGISSLSEGYDENDIRRLADNDNSNSAGRNSSVNGSGSNSLRSHSTSKNRQLYSTGLSDFLSKHVLGDKESFAISPSFQRKSEAATLAMKMALDHFMFEGTQSLIKQMFIQELEEENLEKGSVVCRQGEPGDKLYIVESGTIAFHIGGAPVGEQKSGGVFGELSLVYGISRSATAICVTDCVLWSLGLVSFRRIQSCLAMEALENSYRSAQRTLSGLTKEEVDKAEWKRSDVQFEDIEKVSLLGKGTFGCVFLAKENSQSNYFALKELSKANLVNARQGLRAISERNALRACESFCVIKLHETFSTRDSLYFLTEVVQGGDLMSYMIEQGTLEDDIAIFFTACISEAIHHIHTKGFVHRDIKPENCLISQEGYLKVADLGLAKRLPAVVEVGRGRTEISLLAFTMCGTPEFMAPEFCMSVGYDQGADWWALGCVLYEMYMGRNPFDTGGNLKRTFKDVCMIGMGKAALKLHPKFIEKFKDAAHLLQSCLTHASSRIGKHKDIREHTFFSNIDFKDLRTGKAQAPYFPTLSGQTDTFYFEQSLEGVTPEEVPPYSGEDDWCKEF</sequence>
<dbReference type="InterPro" id="IPR017441">
    <property type="entry name" value="Protein_kinase_ATP_BS"/>
</dbReference>
<comment type="catalytic activity">
    <reaction evidence="12">
        <text>L-threonyl-[protein] + ATP = O-phospho-L-threonyl-[protein] + ADP + H(+)</text>
        <dbReference type="Rhea" id="RHEA:46608"/>
        <dbReference type="Rhea" id="RHEA-COMP:11060"/>
        <dbReference type="Rhea" id="RHEA-COMP:11605"/>
        <dbReference type="ChEBI" id="CHEBI:15378"/>
        <dbReference type="ChEBI" id="CHEBI:30013"/>
        <dbReference type="ChEBI" id="CHEBI:30616"/>
        <dbReference type="ChEBI" id="CHEBI:61977"/>
        <dbReference type="ChEBI" id="CHEBI:456216"/>
        <dbReference type="EC" id="2.7.11.1"/>
    </reaction>
</comment>
<dbReference type="FunFam" id="1.10.510.10:FF:000024">
    <property type="entry name" value="Probable serine/threonine-protein kinase cot-1"/>
    <property type="match status" value="1"/>
</dbReference>
<evidence type="ECO:0000256" key="4">
    <source>
        <dbReference type="ARBA" id="ARBA00022553"/>
    </source>
</evidence>
<dbReference type="AlphaFoldDB" id="A0A9W6ZBG8"/>
<evidence type="ECO:0000256" key="1">
    <source>
        <dbReference type="ARBA" id="ARBA00006352"/>
    </source>
</evidence>
<keyword evidence="7" id="KW-0418">Kinase</keyword>
<evidence type="ECO:0000256" key="6">
    <source>
        <dbReference type="ARBA" id="ARBA00022741"/>
    </source>
</evidence>
<evidence type="ECO:0000256" key="13">
    <source>
        <dbReference type="ARBA" id="ARBA00048679"/>
    </source>
</evidence>
<evidence type="ECO:0000256" key="11">
    <source>
        <dbReference type="ARBA" id="ARBA00047462"/>
    </source>
</evidence>
<comment type="catalytic activity">
    <reaction evidence="10">
        <text>L-threonyl-[protein] + ATP = O-phospho-L-threonyl-[protein] + ADP + H(+)</text>
        <dbReference type="Rhea" id="RHEA:46608"/>
        <dbReference type="Rhea" id="RHEA-COMP:11060"/>
        <dbReference type="Rhea" id="RHEA-COMP:11605"/>
        <dbReference type="ChEBI" id="CHEBI:15378"/>
        <dbReference type="ChEBI" id="CHEBI:30013"/>
        <dbReference type="ChEBI" id="CHEBI:30616"/>
        <dbReference type="ChEBI" id="CHEBI:61977"/>
        <dbReference type="ChEBI" id="CHEBI:456216"/>
        <dbReference type="EC" id="2.7.11.12"/>
    </reaction>
</comment>
<comment type="caution">
    <text evidence="19">The sequence shown here is derived from an EMBL/GenBank/DDBJ whole genome shotgun (WGS) entry which is preliminary data.</text>
</comment>
<dbReference type="InterPro" id="IPR000595">
    <property type="entry name" value="cNMP-bd_dom"/>
</dbReference>
<evidence type="ECO:0000256" key="8">
    <source>
        <dbReference type="ARBA" id="ARBA00022840"/>
    </source>
</evidence>
<keyword evidence="4" id="KW-0597">Phosphoprotein</keyword>
<dbReference type="Pfam" id="PF00069">
    <property type="entry name" value="Pkinase"/>
    <property type="match status" value="1"/>
</dbReference>
<dbReference type="PROSITE" id="PS51285">
    <property type="entry name" value="AGC_KINASE_CTER"/>
    <property type="match status" value="1"/>
</dbReference>
<accession>A0A9W6ZBG8</accession>
<dbReference type="SUPFAM" id="SSF56112">
    <property type="entry name" value="Protein kinase-like (PK-like)"/>
    <property type="match status" value="1"/>
</dbReference>
<comment type="similarity">
    <text evidence="1">Belongs to the protein kinase superfamily. AGC Ser/Thr protein kinase family. cGMP subfamily.</text>
</comment>
<dbReference type="Gene3D" id="2.60.120.10">
    <property type="entry name" value="Jelly Rolls"/>
    <property type="match status" value="1"/>
</dbReference>
<protein>
    <recommendedName>
        <fullName evidence="21">cGMP-dependent protein kinase</fullName>
    </recommendedName>
</protein>
<dbReference type="InterPro" id="IPR018490">
    <property type="entry name" value="cNMP-bd_dom_sf"/>
</dbReference>
<comment type="catalytic activity">
    <reaction evidence="11">
        <text>L-seryl-[protein] + ATP = O-phospho-L-seryl-[protein] + ADP + H(+)</text>
        <dbReference type="Rhea" id="RHEA:17989"/>
        <dbReference type="Rhea" id="RHEA-COMP:9863"/>
        <dbReference type="Rhea" id="RHEA-COMP:11604"/>
        <dbReference type="ChEBI" id="CHEBI:15378"/>
        <dbReference type="ChEBI" id="CHEBI:29999"/>
        <dbReference type="ChEBI" id="CHEBI:30616"/>
        <dbReference type="ChEBI" id="CHEBI:83421"/>
        <dbReference type="ChEBI" id="CHEBI:456216"/>
        <dbReference type="EC" id="2.7.11.12"/>
    </reaction>
</comment>
<dbReference type="Gene3D" id="1.10.510.10">
    <property type="entry name" value="Transferase(Phosphotransferase) domain 1"/>
    <property type="match status" value="1"/>
</dbReference>
<dbReference type="Proteomes" id="UP001165082">
    <property type="component" value="Unassembled WGS sequence"/>
</dbReference>
<dbReference type="InterPro" id="IPR000719">
    <property type="entry name" value="Prot_kinase_dom"/>
</dbReference>
<evidence type="ECO:0000313" key="20">
    <source>
        <dbReference type="Proteomes" id="UP001165082"/>
    </source>
</evidence>
<dbReference type="PROSITE" id="PS00108">
    <property type="entry name" value="PROTEIN_KINASE_ST"/>
    <property type="match status" value="1"/>
</dbReference>
<dbReference type="CDD" id="cd00038">
    <property type="entry name" value="CAP_ED"/>
    <property type="match status" value="1"/>
</dbReference>
<evidence type="ECO:0000256" key="2">
    <source>
        <dbReference type="ARBA" id="ARBA00022527"/>
    </source>
</evidence>
<keyword evidence="6 14" id="KW-0547">Nucleotide-binding</keyword>
<dbReference type="PROSITE" id="PS00888">
    <property type="entry name" value="CNMP_BINDING_1"/>
    <property type="match status" value="1"/>
</dbReference>
<comment type="catalytic activity">
    <reaction evidence="13">
        <text>L-seryl-[protein] + ATP = O-phospho-L-seryl-[protein] + ADP + H(+)</text>
        <dbReference type="Rhea" id="RHEA:17989"/>
        <dbReference type="Rhea" id="RHEA-COMP:9863"/>
        <dbReference type="Rhea" id="RHEA-COMP:11604"/>
        <dbReference type="ChEBI" id="CHEBI:15378"/>
        <dbReference type="ChEBI" id="CHEBI:29999"/>
        <dbReference type="ChEBI" id="CHEBI:30616"/>
        <dbReference type="ChEBI" id="CHEBI:83421"/>
        <dbReference type="ChEBI" id="CHEBI:456216"/>
        <dbReference type="EC" id="2.7.11.1"/>
    </reaction>
</comment>
<dbReference type="GO" id="GO:0004692">
    <property type="term" value="F:cGMP-dependent protein kinase activity"/>
    <property type="evidence" value="ECO:0007669"/>
    <property type="project" value="UniProtKB-EC"/>
</dbReference>
<evidence type="ECO:0000313" key="19">
    <source>
        <dbReference type="EMBL" id="GMH51149.1"/>
    </source>
</evidence>
<feature type="region of interest" description="Disordered" evidence="15">
    <location>
        <begin position="1"/>
        <end position="23"/>
    </location>
</feature>
<keyword evidence="8 14" id="KW-0067">ATP-binding</keyword>
<keyword evidence="20" id="KW-1185">Reference proteome</keyword>
<dbReference type="GO" id="GO:0005952">
    <property type="term" value="C:cAMP-dependent protein kinase complex"/>
    <property type="evidence" value="ECO:0007669"/>
    <property type="project" value="TreeGrafter"/>
</dbReference>
<feature type="compositionally biased region" description="Basic and acidic residues" evidence="15">
    <location>
        <begin position="71"/>
        <end position="88"/>
    </location>
</feature>
<dbReference type="InterPro" id="IPR018488">
    <property type="entry name" value="cNMP-bd_CS"/>
</dbReference>
<dbReference type="GO" id="GO:0005524">
    <property type="term" value="F:ATP binding"/>
    <property type="evidence" value="ECO:0007669"/>
    <property type="project" value="UniProtKB-UniRule"/>
</dbReference>
<feature type="domain" description="Cyclic nucleotide-binding" evidence="17">
    <location>
        <begin position="188"/>
        <end position="285"/>
    </location>
</feature>
<evidence type="ECO:0000259" key="17">
    <source>
        <dbReference type="PROSITE" id="PS50042"/>
    </source>
</evidence>
<evidence type="ECO:0000256" key="14">
    <source>
        <dbReference type="PROSITE-ProRule" id="PRU10141"/>
    </source>
</evidence>
<dbReference type="GO" id="GO:0030553">
    <property type="term" value="F:cGMP binding"/>
    <property type="evidence" value="ECO:0007669"/>
    <property type="project" value="UniProtKB-KW"/>
</dbReference>
<evidence type="ECO:0008006" key="21">
    <source>
        <dbReference type="Google" id="ProtNLM"/>
    </source>
</evidence>
<feature type="domain" description="Protein kinase" evidence="16">
    <location>
        <begin position="328"/>
        <end position="599"/>
    </location>
</feature>
<evidence type="ECO:0000259" key="18">
    <source>
        <dbReference type="PROSITE" id="PS51285"/>
    </source>
</evidence>
<evidence type="ECO:0000259" key="16">
    <source>
        <dbReference type="PROSITE" id="PS50011"/>
    </source>
</evidence>
<evidence type="ECO:0000256" key="9">
    <source>
        <dbReference type="ARBA" id="ARBA00022992"/>
    </source>
</evidence>
<keyword evidence="3" id="KW-0140">cGMP</keyword>
<dbReference type="InterPro" id="IPR008271">
    <property type="entry name" value="Ser/Thr_kinase_AS"/>
</dbReference>
<dbReference type="GO" id="GO:0004691">
    <property type="term" value="F:cAMP-dependent protein kinase activity"/>
    <property type="evidence" value="ECO:0007669"/>
    <property type="project" value="TreeGrafter"/>
</dbReference>
<feature type="binding site" evidence="14">
    <location>
        <position position="357"/>
    </location>
    <ligand>
        <name>ATP</name>
        <dbReference type="ChEBI" id="CHEBI:30616"/>
    </ligand>
</feature>
<feature type="compositionally biased region" description="Low complexity" evidence="15">
    <location>
        <begin position="114"/>
        <end position="134"/>
    </location>
</feature>
<evidence type="ECO:0000256" key="10">
    <source>
        <dbReference type="ARBA" id="ARBA00047298"/>
    </source>
</evidence>
<evidence type="ECO:0000256" key="15">
    <source>
        <dbReference type="SAM" id="MobiDB-lite"/>
    </source>
</evidence>
<dbReference type="PROSITE" id="PS00889">
    <property type="entry name" value="CNMP_BINDING_2"/>
    <property type="match status" value="1"/>
</dbReference>